<protein>
    <submittedName>
        <fullName evidence="3">DsbA family protein</fullName>
    </submittedName>
</protein>
<keyword evidence="4" id="KW-1185">Reference proteome</keyword>
<dbReference type="EMBL" id="JBHSCR010000003">
    <property type="protein sequence ID" value="MFC4347491.1"/>
    <property type="molecule type" value="Genomic_DNA"/>
</dbReference>
<reference evidence="4" key="1">
    <citation type="journal article" date="2019" name="Int. J. Syst. Evol. Microbiol.">
        <title>The Global Catalogue of Microorganisms (GCM) 10K type strain sequencing project: providing services to taxonomists for standard genome sequencing and annotation.</title>
        <authorList>
            <consortium name="The Broad Institute Genomics Platform"/>
            <consortium name="The Broad Institute Genome Sequencing Center for Infectious Disease"/>
            <person name="Wu L."/>
            <person name="Ma J."/>
        </authorList>
    </citation>
    <scope>NUCLEOTIDE SEQUENCE [LARGE SCALE GENOMIC DNA]</scope>
    <source>
        <strain evidence="4">CGMCC 1.15304</strain>
    </source>
</reference>
<evidence type="ECO:0000313" key="4">
    <source>
        <dbReference type="Proteomes" id="UP001595776"/>
    </source>
</evidence>
<comment type="caution">
    <text evidence="3">The sequence shown here is derived from an EMBL/GenBank/DDBJ whole genome shotgun (WGS) entry which is preliminary data.</text>
</comment>
<feature type="chain" id="PRO_5045416900" evidence="1">
    <location>
        <begin position="23"/>
        <end position="200"/>
    </location>
</feature>
<dbReference type="SUPFAM" id="SSF52833">
    <property type="entry name" value="Thioredoxin-like"/>
    <property type="match status" value="1"/>
</dbReference>
<dbReference type="InterPro" id="IPR050824">
    <property type="entry name" value="Thiol_disulfide_DsbA"/>
</dbReference>
<evidence type="ECO:0000256" key="1">
    <source>
        <dbReference type="SAM" id="SignalP"/>
    </source>
</evidence>
<keyword evidence="1" id="KW-0732">Signal</keyword>
<accession>A0ABV8U9J4</accession>
<dbReference type="RefSeq" id="WP_068153171.1">
    <property type="nucleotide sequence ID" value="NZ_JBHSCR010000003.1"/>
</dbReference>
<proteinExistence type="predicted"/>
<organism evidence="3 4">
    <name type="scientific">Kordiimonas lipolytica</name>
    <dbReference type="NCBI Taxonomy" id="1662421"/>
    <lineage>
        <taxon>Bacteria</taxon>
        <taxon>Pseudomonadati</taxon>
        <taxon>Pseudomonadota</taxon>
        <taxon>Alphaproteobacteria</taxon>
        <taxon>Kordiimonadales</taxon>
        <taxon>Kordiimonadaceae</taxon>
        <taxon>Kordiimonas</taxon>
    </lineage>
</organism>
<dbReference type="Gene3D" id="3.40.30.10">
    <property type="entry name" value="Glutaredoxin"/>
    <property type="match status" value="1"/>
</dbReference>
<sequence>MSFKEAVMAAVATVFTATAVMAQDGPSQPFVMGDIVYGAADAPVEVIEYGSMTCPHCGHFASDTFPQVKKELIETGKIRFVFRNFVRDRYDMAVAVISRCTADVNVTKQLLDAYFTRQDEWMRAQNPYEVIAAIATESGIAQDEMSRCISDQEAQKHLAEMTQNGIETYKINGIPYIMVNGKHLAGHSFEDVKEAVEAAK</sequence>
<evidence type="ECO:0000259" key="2">
    <source>
        <dbReference type="Pfam" id="PF13462"/>
    </source>
</evidence>
<evidence type="ECO:0000313" key="3">
    <source>
        <dbReference type="EMBL" id="MFC4347491.1"/>
    </source>
</evidence>
<feature type="domain" description="Thioredoxin-like fold" evidence="2">
    <location>
        <begin position="33"/>
        <end position="197"/>
    </location>
</feature>
<dbReference type="PANTHER" id="PTHR35891">
    <property type="entry name" value="THIOL:DISULFIDE INTERCHANGE PROTEIN DSBA"/>
    <property type="match status" value="1"/>
</dbReference>
<dbReference type="InterPro" id="IPR036249">
    <property type="entry name" value="Thioredoxin-like_sf"/>
</dbReference>
<name>A0ABV8U9J4_9PROT</name>
<dbReference type="Proteomes" id="UP001595776">
    <property type="component" value="Unassembled WGS sequence"/>
</dbReference>
<gene>
    <name evidence="3" type="ORF">ACFO5Q_06495</name>
</gene>
<dbReference type="InterPro" id="IPR012336">
    <property type="entry name" value="Thioredoxin-like_fold"/>
</dbReference>
<feature type="signal peptide" evidence="1">
    <location>
        <begin position="1"/>
        <end position="22"/>
    </location>
</feature>
<dbReference type="PANTHER" id="PTHR35891:SF3">
    <property type="entry name" value="THIOL:DISULFIDE INTERCHANGE PROTEIN DSBL"/>
    <property type="match status" value="1"/>
</dbReference>
<dbReference type="Pfam" id="PF13462">
    <property type="entry name" value="Thioredoxin_4"/>
    <property type="match status" value="1"/>
</dbReference>